<dbReference type="InterPro" id="IPR002078">
    <property type="entry name" value="Sigma_54_int"/>
</dbReference>
<dbReference type="InterPro" id="IPR035965">
    <property type="entry name" value="PAS-like_dom_sf"/>
</dbReference>
<reference evidence="8" key="1">
    <citation type="submission" date="2018-06" db="EMBL/GenBank/DDBJ databases">
        <authorList>
            <person name="Zhirakovskaya E."/>
        </authorList>
    </citation>
    <scope>NUCLEOTIDE SEQUENCE</scope>
</reference>
<evidence type="ECO:0000256" key="3">
    <source>
        <dbReference type="ARBA" id="ARBA00023015"/>
    </source>
</evidence>
<dbReference type="InterPro" id="IPR025662">
    <property type="entry name" value="Sigma_54_int_dom_ATP-bd_1"/>
</dbReference>
<feature type="domain" description="Sigma-54 factor interaction" evidence="6">
    <location>
        <begin position="139"/>
        <end position="368"/>
    </location>
</feature>
<dbReference type="InterPro" id="IPR003593">
    <property type="entry name" value="AAA+_ATPase"/>
</dbReference>
<dbReference type="PROSITE" id="PS00675">
    <property type="entry name" value="SIGMA54_INTERACT_1"/>
    <property type="match status" value="1"/>
</dbReference>
<dbReference type="Gene3D" id="1.10.8.60">
    <property type="match status" value="1"/>
</dbReference>
<keyword evidence="5" id="KW-0804">Transcription</keyword>
<evidence type="ECO:0000259" key="7">
    <source>
        <dbReference type="PROSITE" id="PS50112"/>
    </source>
</evidence>
<evidence type="ECO:0000313" key="8">
    <source>
        <dbReference type="EMBL" id="VAX21572.1"/>
    </source>
</evidence>
<dbReference type="Pfam" id="PF00158">
    <property type="entry name" value="Sigma54_activat"/>
    <property type="match status" value="1"/>
</dbReference>
<dbReference type="SMART" id="SM00382">
    <property type="entry name" value="AAA"/>
    <property type="match status" value="1"/>
</dbReference>
<dbReference type="AlphaFoldDB" id="A0A3B1C0I4"/>
<feature type="domain" description="PAS" evidence="7">
    <location>
        <begin position="9"/>
        <end position="53"/>
    </location>
</feature>
<dbReference type="Gene3D" id="3.30.450.20">
    <property type="entry name" value="PAS domain"/>
    <property type="match status" value="1"/>
</dbReference>
<evidence type="ECO:0000256" key="4">
    <source>
        <dbReference type="ARBA" id="ARBA00023125"/>
    </source>
</evidence>
<dbReference type="PRINTS" id="PR01590">
    <property type="entry name" value="HTHFIS"/>
</dbReference>
<dbReference type="InterPro" id="IPR002197">
    <property type="entry name" value="HTH_Fis"/>
</dbReference>
<dbReference type="GO" id="GO:0043565">
    <property type="term" value="F:sequence-specific DNA binding"/>
    <property type="evidence" value="ECO:0007669"/>
    <property type="project" value="InterPro"/>
</dbReference>
<keyword evidence="4" id="KW-0238">DNA-binding</keyword>
<accession>A0A3B1C0I4</accession>
<dbReference type="InterPro" id="IPR025943">
    <property type="entry name" value="Sigma_54_int_dom_ATP-bd_2"/>
</dbReference>
<dbReference type="NCBIfam" id="TIGR00229">
    <property type="entry name" value="sensory_box"/>
    <property type="match status" value="1"/>
</dbReference>
<dbReference type="Gene3D" id="3.40.50.300">
    <property type="entry name" value="P-loop containing nucleotide triphosphate hydrolases"/>
    <property type="match status" value="1"/>
</dbReference>
<dbReference type="SUPFAM" id="SSF55785">
    <property type="entry name" value="PYP-like sensor domain (PAS domain)"/>
    <property type="match status" value="1"/>
</dbReference>
<dbReference type="InterPro" id="IPR058031">
    <property type="entry name" value="AAA_lid_NorR"/>
</dbReference>
<keyword evidence="1" id="KW-0547">Nucleotide-binding</keyword>
<protein>
    <submittedName>
        <fullName evidence="8">Response regulator of zinc sigma-54-dependent two-component system</fullName>
    </submittedName>
</protein>
<keyword evidence="2" id="KW-0067">ATP-binding</keyword>
<dbReference type="PROSITE" id="PS00676">
    <property type="entry name" value="SIGMA54_INTERACT_2"/>
    <property type="match status" value="1"/>
</dbReference>
<sequence length="452" mass="50416">MKNSVDLENAELIKTVLDSITESIKILDQEYNLVYTNKAGLDFTGKSEKEILGGNCKCFKTFYENPKQCSWCIVEQVFKNGVPAFNTFTVETKGKPLLKEVSAFPLKNETGEVGHVIEIVRDITGLQTTLSARSEFSEIISESPSMEGVFGLIKSVAVTDATVLIYGETGTGKELIARAIHMASSRVNKKIVAINCGALSDSLLETELFGHEKGAFTGATQRRIGKFEEAHNGTLFLDEIGDISANMQVKILRALQEGEITRVGGNEIIKIDVRFICATNVDLKLAVENGTFREDLYYRINVVPVSLPPLRERGNDIELLANHYLEKFGVTMGKKLRGFTADVMRKMNGYNWPGNIRELRNLVERAVILNNGPLVNRIDIPEKSGKEIITYTANSDLELKDVVAEAEREYLSRTLKMYNGNINQTAEKAGVNTRTIHRKMREFGLTKELFKS</sequence>
<dbReference type="GO" id="GO:0005524">
    <property type="term" value="F:ATP binding"/>
    <property type="evidence" value="ECO:0007669"/>
    <property type="project" value="UniProtKB-KW"/>
</dbReference>
<name>A0A3B1C0I4_9ZZZZ</name>
<evidence type="ECO:0000259" key="6">
    <source>
        <dbReference type="PROSITE" id="PS50045"/>
    </source>
</evidence>
<keyword evidence="3" id="KW-0805">Transcription regulation</keyword>
<evidence type="ECO:0000256" key="5">
    <source>
        <dbReference type="ARBA" id="ARBA00023163"/>
    </source>
</evidence>
<organism evidence="8">
    <name type="scientific">hydrothermal vent metagenome</name>
    <dbReference type="NCBI Taxonomy" id="652676"/>
    <lineage>
        <taxon>unclassified sequences</taxon>
        <taxon>metagenomes</taxon>
        <taxon>ecological metagenomes</taxon>
    </lineage>
</organism>
<dbReference type="SUPFAM" id="SSF46689">
    <property type="entry name" value="Homeodomain-like"/>
    <property type="match status" value="1"/>
</dbReference>
<dbReference type="Pfam" id="PF25601">
    <property type="entry name" value="AAA_lid_14"/>
    <property type="match status" value="1"/>
</dbReference>
<dbReference type="PROSITE" id="PS00688">
    <property type="entry name" value="SIGMA54_INTERACT_3"/>
    <property type="match status" value="1"/>
</dbReference>
<dbReference type="InterPro" id="IPR000014">
    <property type="entry name" value="PAS"/>
</dbReference>
<evidence type="ECO:0000256" key="2">
    <source>
        <dbReference type="ARBA" id="ARBA00022840"/>
    </source>
</evidence>
<evidence type="ECO:0000256" key="1">
    <source>
        <dbReference type="ARBA" id="ARBA00022741"/>
    </source>
</evidence>
<dbReference type="Gene3D" id="1.10.10.60">
    <property type="entry name" value="Homeodomain-like"/>
    <property type="match status" value="1"/>
</dbReference>
<proteinExistence type="predicted"/>
<dbReference type="PROSITE" id="PS50112">
    <property type="entry name" value="PAS"/>
    <property type="match status" value="1"/>
</dbReference>
<dbReference type="InterPro" id="IPR025944">
    <property type="entry name" value="Sigma_54_int_dom_CS"/>
</dbReference>
<dbReference type="InterPro" id="IPR027417">
    <property type="entry name" value="P-loop_NTPase"/>
</dbReference>
<dbReference type="CDD" id="cd00009">
    <property type="entry name" value="AAA"/>
    <property type="match status" value="1"/>
</dbReference>
<dbReference type="PROSITE" id="PS50045">
    <property type="entry name" value="SIGMA54_INTERACT_4"/>
    <property type="match status" value="1"/>
</dbReference>
<dbReference type="Pfam" id="PF02954">
    <property type="entry name" value="HTH_8"/>
    <property type="match status" value="1"/>
</dbReference>
<dbReference type="GO" id="GO:0006355">
    <property type="term" value="P:regulation of DNA-templated transcription"/>
    <property type="evidence" value="ECO:0007669"/>
    <property type="project" value="InterPro"/>
</dbReference>
<dbReference type="Pfam" id="PF13426">
    <property type="entry name" value="PAS_9"/>
    <property type="match status" value="1"/>
</dbReference>
<dbReference type="EMBL" id="UOGC01000122">
    <property type="protein sequence ID" value="VAX21572.1"/>
    <property type="molecule type" value="Genomic_DNA"/>
</dbReference>
<dbReference type="InterPro" id="IPR009057">
    <property type="entry name" value="Homeodomain-like_sf"/>
</dbReference>
<dbReference type="FunFam" id="3.40.50.300:FF:000006">
    <property type="entry name" value="DNA-binding transcriptional regulator NtrC"/>
    <property type="match status" value="1"/>
</dbReference>
<dbReference type="SUPFAM" id="SSF52540">
    <property type="entry name" value="P-loop containing nucleoside triphosphate hydrolases"/>
    <property type="match status" value="1"/>
</dbReference>
<gene>
    <name evidence="8" type="ORF">MNBD_NITROSPINAE01-1849</name>
</gene>
<dbReference type="PANTHER" id="PTHR32071">
    <property type="entry name" value="TRANSCRIPTIONAL REGULATORY PROTEIN"/>
    <property type="match status" value="1"/>
</dbReference>